<proteinExistence type="predicted"/>
<reference evidence="3" key="1">
    <citation type="submission" date="2016-10" db="EMBL/GenBank/DDBJ databases">
        <authorList>
            <person name="Varghese N."/>
            <person name="Submissions S."/>
        </authorList>
    </citation>
    <scope>NUCLEOTIDE SEQUENCE [LARGE SCALE GENOMIC DNA]</scope>
    <source>
        <strain evidence="3">DSM 44718</strain>
    </source>
</reference>
<dbReference type="Proteomes" id="UP000199632">
    <property type="component" value="Unassembled WGS sequence"/>
</dbReference>
<dbReference type="STRING" id="137265.SAMN05421684_7437"/>
<dbReference type="AlphaFoldDB" id="A0A1H3UJ13"/>
<dbReference type="OrthoDB" id="3380977at2"/>
<keyword evidence="1" id="KW-1133">Transmembrane helix</keyword>
<keyword evidence="1" id="KW-0812">Transmembrane</keyword>
<keyword evidence="3" id="KW-1185">Reference proteome</keyword>
<evidence type="ECO:0000313" key="3">
    <source>
        <dbReference type="Proteomes" id="UP000199632"/>
    </source>
</evidence>
<gene>
    <name evidence="2" type="ORF">SAMN05421684_7437</name>
</gene>
<evidence type="ECO:0000313" key="2">
    <source>
        <dbReference type="EMBL" id="SDZ62336.1"/>
    </source>
</evidence>
<evidence type="ECO:0000256" key="1">
    <source>
        <dbReference type="SAM" id="Phobius"/>
    </source>
</evidence>
<feature type="transmembrane region" description="Helical" evidence="1">
    <location>
        <begin position="39"/>
        <end position="60"/>
    </location>
</feature>
<keyword evidence="1" id="KW-0472">Membrane</keyword>
<sequence>MSVEELRTGFDRLTAAVTSDVDPYEAVLRRARRRRWRRFKALGAAVAVVVTMALAGPAALNAGRPHVPPVDPGPFEGFPVTSSWTWRLIDSPTRGNLGNDQPLIQDLTRELAKTGSRSNGLDLVGTAPSIKVLFAHDFSGSRFVAVAYYSTSAAMLVTRTAPRGASAAELVGGSGVSRGWVEPLTKHSESWGGAMAGWNQFSLGLAPAGCTMDSSSDGVVQPDGTVRRTWQPSPTGDYLLTENATVNELWRVTCDGVVRSQSPATWQGQHDDGVDGKDQTKPEDVLAARGTVNLATAATALGAYRALVDHAGVRAGTPVVRWGGSVPGVDGEATPAVLVSQASGAGPAVLQVGDGASFMVAAGPTPEPRRYYQPNEPGGDFIANLSWAATAPTASSELMAVRVPARKDLGAVRTDNLLVLAPPGTVRVEALANGRQAWTTGLLTNGAGIVDIPHRGDVTLRALDATGAVLATAPMHDPAKGNTLFGEQLVNAW</sequence>
<organism evidence="2 3">
    <name type="scientific">Asanoa ishikariensis</name>
    <dbReference type="NCBI Taxonomy" id="137265"/>
    <lineage>
        <taxon>Bacteria</taxon>
        <taxon>Bacillati</taxon>
        <taxon>Actinomycetota</taxon>
        <taxon>Actinomycetes</taxon>
        <taxon>Micromonosporales</taxon>
        <taxon>Micromonosporaceae</taxon>
        <taxon>Asanoa</taxon>
    </lineage>
</organism>
<name>A0A1H3UJ13_9ACTN</name>
<dbReference type="EMBL" id="FNQB01000004">
    <property type="protein sequence ID" value="SDZ62336.1"/>
    <property type="molecule type" value="Genomic_DNA"/>
</dbReference>
<accession>A0A1H3UJ13</accession>
<dbReference type="RefSeq" id="WP_090802599.1">
    <property type="nucleotide sequence ID" value="NZ_BOND01000005.1"/>
</dbReference>
<protein>
    <submittedName>
        <fullName evidence="2">Uncharacterized protein</fullName>
    </submittedName>
</protein>